<evidence type="ECO:0000256" key="6">
    <source>
        <dbReference type="ARBA" id="ARBA00023012"/>
    </source>
</evidence>
<evidence type="ECO:0000256" key="7">
    <source>
        <dbReference type="SAM" id="MobiDB-lite"/>
    </source>
</evidence>
<evidence type="ECO:0000256" key="1">
    <source>
        <dbReference type="ARBA" id="ARBA00000085"/>
    </source>
</evidence>
<dbReference type="InterPro" id="IPR050736">
    <property type="entry name" value="Sensor_HK_Regulatory"/>
</dbReference>
<dbReference type="InterPro" id="IPR003661">
    <property type="entry name" value="HisK_dim/P_dom"/>
</dbReference>
<dbReference type="EMBL" id="CP126980">
    <property type="protein sequence ID" value="WIM92589.1"/>
    <property type="molecule type" value="Genomic_DNA"/>
</dbReference>
<sequence>MSVEGSANGHRVAVGVPISTGACTIGALCVYGDRAEDPHDALTTLLVGIAAHVGQYLERRRAEELAVELARTKDEFLALVTHELRNPLAVIISTASLLEEELDGLLDADQRHYVHTIQRGAQRLSVMADDLNLLWPAGCRHGAAPGPTHHICSLHHSWSRRRSAPSPAGPLVPHAGTTEAAK</sequence>
<dbReference type="PANTHER" id="PTHR43711:SF31">
    <property type="entry name" value="HISTIDINE KINASE"/>
    <property type="match status" value="1"/>
</dbReference>
<dbReference type="Proteomes" id="UP001240150">
    <property type="component" value="Chromosome"/>
</dbReference>
<proteinExistence type="predicted"/>
<dbReference type="SMART" id="SM00388">
    <property type="entry name" value="HisKA"/>
    <property type="match status" value="1"/>
</dbReference>
<evidence type="ECO:0000256" key="4">
    <source>
        <dbReference type="ARBA" id="ARBA00022679"/>
    </source>
</evidence>
<dbReference type="CDD" id="cd00082">
    <property type="entry name" value="HisKA"/>
    <property type="match status" value="1"/>
</dbReference>
<dbReference type="EC" id="2.7.13.3" evidence="3"/>
<evidence type="ECO:0000259" key="8">
    <source>
        <dbReference type="SMART" id="SM00388"/>
    </source>
</evidence>
<evidence type="ECO:0000256" key="3">
    <source>
        <dbReference type="ARBA" id="ARBA00012438"/>
    </source>
</evidence>
<evidence type="ECO:0000256" key="5">
    <source>
        <dbReference type="ARBA" id="ARBA00022777"/>
    </source>
</evidence>
<keyword evidence="5 9" id="KW-0418">Kinase</keyword>
<feature type="domain" description="Signal transduction histidine kinase dimerisation/phosphoacceptor" evidence="8">
    <location>
        <begin position="72"/>
        <end position="140"/>
    </location>
</feature>
<evidence type="ECO:0000256" key="2">
    <source>
        <dbReference type="ARBA" id="ARBA00004236"/>
    </source>
</evidence>
<comment type="subcellular location">
    <subcellularLocation>
        <location evidence="2">Cell membrane</location>
    </subcellularLocation>
</comment>
<feature type="region of interest" description="Disordered" evidence="7">
    <location>
        <begin position="163"/>
        <end position="182"/>
    </location>
</feature>
<dbReference type="Pfam" id="PF00512">
    <property type="entry name" value="HisKA"/>
    <property type="match status" value="1"/>
</dbReference>
<dbReference type="SUPFAM" id="SSF47384">
    <property type="entry name" value="Homodimeric domain of signal transducing histidine kinase"/>
    <property type="match status" value="1"/>
</dbReference>
<gene>
    <name evidence="9" type="ORF">ACTOB_004537</name>
</gene>
<keyword evidence="6" id="KW-0902">Two-component regulatory system</keyword>
<protein>
    <recommendedName>
        <fullName evidence="3">histidine kinase</fullName>
        <ecNumber evidence="3">2.7.13.3</ecNumber>
    </recommendedName>
</protein>
<evidence type="ECO:0000313" key="9">
    <source>
        <dbReference type="EMBL" id="WIM92589.1"/>
    </source>
</evidence>
<reference evidence="9 10" key="1">
    <citation type="submission" date="2023-06" db="EMBL/GenBank/DDBJ databases">
        <authorList>
            <person name="Yushchuk O."/>
            <person name="Binda E."/>
            <person name="Ruckert-Reed C."/>
            <person name="Fedorenko V."/>
            <person name="Kalinowski J."/>
            <person name="Marinelli F."/>
        </authorList>
    </citation>
    <scope>NUCLEOTIDE SEQUENCE [LARGE SCALE GENOMIC DNA]</scope>
    <source>
        <strain evidence="9 10">NRRL 3884</strain>
    </source>
</reference>
<name>A0ABY8W404_9ACTN</name>
<dbReference type="GO" id="GO:0016301">
    <property type="term" value="F:kinase activity"/>
    <property type="evidence" value="ECO:0007669"/>
    <property type="project" value="UniProtKB-KW"/>
</dbReference>
<dbReference type="Gene3D" id="1.10.287.130">
    <property type="match status" value="1"/>
</dbReference>
<comment type="catalytic activity">
    <reaction evidence="1">
        <text>ATP + protein L-histidine = ADP + protein N-phospho-L-histidine.</text>
        <dbReference type="EC" id="2.7.13.3"/>
    </reaction>
</comment>
<organism evidence="9 10">
    <name type="scientific">Actinoplanes oblitus</name>
    <dbReference type="NCBI Taxonomy" id="3040509"/>
    <lineage>
        <taxon>Bacteria</taxon>
        <taxon>Bacillati</taxon>
        <taxon>Actinomycetota</taxon>
        <taxon>Actinomycetes</taxon>
        <taxon>Micromonosporales</taxon>
        <taxon>Micromonosporaceae</taxon>
        <taxon>Actinoplanes</taxon>
    </lineage>
</organism>
<accession>A0ABY8W404</accession>
<evidence type="ECO:0000313" key="10">
    <source>
        <dbReference type="Proteomes" id="UP001240150"/>
    </source>
</evidence>
<keyword evidence="10" id="KW-1185">Reference proteome</keyword>
<keyword evidence="4" id="KW-0808">Transferase</keyword>
<dbReference type="RefSeq" id="WP_284913795.1">
    <property type="nucleotide sequence ID" value="NZ_CP126980.1"/>
</dbReference>
<dbReference type="InterPro" id="IPR029016">
    <property type="entry name" value="GAF-like_dom_sf"/>
</dbReference>
<dbReference type="SUPFAM" id="SSF55781">
    <property type="entry name" value="GAF domain-like"/>
    <property type="match status" value="1"/>
</dbReference>
<dbReference type="InterPro" id="IPR036097">
    <property type="entry name" value="HisK_dim/P_sf"/>
</dbReference>
<dbReference type="PANTHER" id="PTHR43711">
    <property type="entry name" value="TWO-COMPONENT HISTIDINE KINASE"/>
    <property type="match status" value="1"/>
</dbReference>
<dbReference type="Gene3D" id="3.30.450.40">
    <property type="match status" value="1"/>
</dbReference>